<feature type="transmembrane region" description="Helical" evidence="15">
    <location>
        <begin position="342"/>
        <end position="366"/>
    </location>
</feature>
<keyword evidence="13" id="KW-0844">Vision</keyword>
<keyword evidence="12" id="KW-0807">Transducer</keyword>
<comment type="caution">
    <text evidence="17">The sequence shown here is derived from an EMBL/GenBank/DDBJ whole genome shotgun (WGS) entry which is preliminary data.</text>
</comment>
<dbReference type="PROSITE" id="PS00238">
    <property type="entry name" value="OPSIN"/>
    <property type="match status" value="1"/>
</dbReference>
<evidence type="ECO:0000256" key="10">
    <source>
        <dbReference type="ARBA" id="ARBA00023136"/>
    </source>
</evidence>
<proteinExistence type="inferred from homology"/>
<dbReference type="PROSITE" id="PS50262">
    <property type="entry name" value="G_PROTEIN_RECEP_F1_2"/>
    <property type="match status" value="1"/>
</dbReference>
<feature type="domain" description="G-protein coupled receptors family 1 profile" evidence="16">
    <location>
        <begin position="90"/>
        <end position="424"/>
    </location>
</feature>
<feature type="transmembrane region" description="Helical" evidence="15">
    <location>
        <begin position="111"/>
        <end position="135"/>
    </location>
</feature>
<dbReference type="Proteomes" id="UP001234178">
    <property type="component" value="Unassembled WGS sequence"/>
</dbReference>
<dbReference type="PRINTS" id="PR00237">
    <property type="entry name" value="GPCRRHODOPSN"/>
</dbReference>
<dbReference type="CDD" id="cd14969">
    <property type="entry name" value="7tmA_Opsins_type2_animals"/>
    <property type="match status" value="1"/>
</dbReference>
<keyword evidence="11" id="KW-0675">Receptor</keyword>
<evidence type="ECO:0000313" key="17">
    <source>
        <dbReference type="EMBL" id="KAK4015265.1"/>
    </source>
</evidence>
<comment type="subcellular location">
    <subcellularLocation>
        <location evidence="1">Membrane</location>
        <topology evidence="1">Multi-pass membrane protein</topology>
    </subcellularLocation>
</comment>
<evidence type="ECO:0000256" key="13">
    <source>
        <dbReference type="ARBA" id="ARBA00023305"/>
    </source>
</evidence>
<accession>A0ABQ9ZRK8</accession>
<keyword evidence="3" id="KW-0600">Photoreceptor protein</keyword>
<evidence type="ECO:0000256" key="11">
    <source>
        <dbReference type="ARBA" id="ARBA00023170"/>
    </source>
</evidence>
<name>A0ABQ9ZRK8_9CRUS</name>
<dbReference type="InterPro" id="IPR000276">
    <property type="entry name" value="GPCR_Rhodpsn"/>
</dbReference>
<keyword evidence="10 15" id="KW-0472">Membrane</keyword>
<evidence type="ECO:0000256" key="8">
    <source>
        <dbReference type="ARBA" id="ARBA00022991"/>
    </source>
</evidence>
<comment type="similarity">
    <text evidence="2">Belongs to the G-protein coupled receptor 1 family.</text>
</comment>
<feature type="transmembrane region" description="Helical" evidence="15">
    <location>
        <begin position="197"/>
        <end position="218"/>
    </location>
</feature>
<keyword evidence="5 15" id="KW-0812">Transmembrane</keyword>
<evidence type="ECO:0000256" key="14">
    <source>
        <dbReference type="SAM" id="MobiDB-lite"/>
    </source>
</evidence>
<sequence>MSFSTNISNSVRNFVTEMLTKRENGGDVNYFNNNTRLSRLIGTNHVNNIIATDYDGVDNSTDGVSLLMPTWAYLSVAAYLLFISVLGLTLNTIVALVILNDSRKMTPLNWMLLNLACSDGAIAGFGTPVSTAAALRFGWPFSHELCVAYAMIMSTAGIGSITTLTALAVWRCQLVVCCPAKRKNTFTNHNGRLECRYGALLLTLIWIYALAVTCPPLLGWGRYDREAAHISCSVNWESKRHYNRSYIFYMFVMGLVIPLALIMVSYVKILRVVRERRRRAKIKEETPKTMPAPPDVSGHITQNYGQQVAEHQRPITNKTRQQHLNNNQQHLHRRGDAAEKRVTMMVACMIAAFMGAWTPYSILALYETFFSIDSGADNYSGNKANVSYVTQDNDSLYVGVVSPAFATIPSLFAKTSAVLNPLIYGLLNTQFRLAWERFSLRYFSRCRHRRHPTGDVAANHQTQIKTWRDIRRLRLSFNSNSRGIKPGTTVHLPMREIIFPKEDRQDQTSGIAKITKTPPFIDANATNSIPVRIDGHNNQEEEERKSRNNQQEHENTIERQCYTPLRLSSTLSSSLPSLSTCTSSHLVCKEVNATYQSNKKRSIRIHLHREQLGSLISVRLPSHTAHCRCSIEKSMFLNTYADAHASLTGRTIITKNDSEVNQT</sequence>
<keyword evidence="8" id="KW-0157">Chromophore</keyword>
<keyword evidence="7 15" id="KW-1133">Transmembrane helix</keyword>
<feature type="region of interest" description="Disordered" evidence="14">
    <location>
        <begin position="530"/>
        <end position="558"/>
    </location>
</feature>
<evidence type="ECO:0000256" key="9">
    <source>
        <dbReference type="ARBA" id="ARBA00023040"/>
    </source>
</evidence>
<dbReference type="EMBL" id="JAOYFB010000005">
    <property type="protein sequence ID" value="KAK4015265.1"/>
    <property type="molecule type" value="Genomic_DNA"/>
</dbReference>
<dbReference type="InterPro" id="IPR050125">
    <property type="entry name" value="GPCR_opsins"/>
</dbReference>
<evidence type="ECO:0000256" key="2">
    <source>
        <dbReference type="ARBA" id="ARBA00010663"/>
    </source>
</evidence>
<evidence type="ECO:0000256" key="6">
    <source>
        <dbReference type="ARBA" id="ARBA00022925"/>
    </source>
</evidence>
<evidence type="ECO:0000256" key="15">
    <source>
        <dbReference type="SAM" id="Phobius"/>
    </source>
</evidence>
<dbReference type="InterPro" id="IPR017452">
    <property type="entry name" value="GPCR_Rhodpsn_7TM"/>
</dbReference>
<reference evidence="17 18" key="1">
    <citation type="journal article" date="2023" name="Nucleic Acids Res.">
        <title>The hologenome of Daphnia magna reveals possible DNA methylation and microbiome-mediated evolution of the host genome.</title>
        <authorList>
            <person name="Chaturvedi A."/>
            <person name="Li X."/>
            <person name="Dhandapani V."/>
            <person name="Marshall H."/>
            <person name="Kissane S."/>
            <person name="Cuenca-Cambronero M."/>
            <person name="Asole G."/>
            <person name="Calvet F."/>
            <person name="Ruiz-Romero M."/>
            <person name="Marangio P."/>
            <person name="Guigo R."/>
            <person name="Rago D."/>
            <person name="Mirbahai L."/>
            <person name="Eastwood N."/>
            <person name="Colbourne J.K."/>
            <person name="Zhou J."/>
            <person name="Mallon E."/>
            <person name="Orsini L."/>
        </authorList>
    </citation>
    <scope>NUCLEOTIDE SEQUENCE [LARGE SCALE GENOMIC DNA]</scope>
    <source>
        <strain evidence="17">LRV0_1</strain>
    </source>
</reference>
<keyword evidence="9" id="KW-0297">G-protein coupled receptor</keyword>
<evidence type="ECO:0000259" key="16">
    <source>
        <dbReference type="PROSITE" id="PS50262"/>
    </source>
</evidence>
<evidence type="ECO:0000256" key="7">
    <source>
        <dbReference type="ARBA" id="ARBA00022989"/>
    </source>
</evidence>
<dbReference type="PANTHER" id="PTHR24240">
    <property type="entry name" value="OPSIN"/>
    <property type="match status" value="1"/>
</dbReference>
<protein>
    <recommendedName>
        <fullName evidence="16">G-protein coupled receptors family 1 profile domain-containing protein</fullName>
    </recommendedName>
</protein>
<evidence type="ECO:0000256" key="3">
    <source>
        <dbReference type="ARBA" id="ARBA00022543"/>
    </source>
</evidence>
<feature type="transmembrane region" description="Helical" evidence="15">
    <location>
        <begin position="71"/>
        <end position="99"/>
    </location>
</feature>
<dbReference type="InterPro" id="IPR027430">
    <property type="entry name" value="Retinal_BS"/>
</dbReference>
<evidence type="ECO:0000313" key="18">
    <source>
        <dbReference type="Proteomes" id="UP001234178"/>
    </source>
</evidence>
<dbReference type="Pfam" id="PF00001">
    <property type="entry name" value="7tm_1"/>
    <property type="match status" value="1"/>
</dbReference>
<evidence type="ECO:0000256" key="12">
    <source>
        <dbReference type="ARBA" id="ARBA00023224"/>
    </source>
</evidence>
<keyword evidence="4" id="KW-0716">Sensory transduction</keyword>
<feature type="compositionally biased region" description="Basic and acidic residues" evidence="14">
    <location>
        <begin position="533"/>
        <end position="557"/>
    </location>
</feature>
<evidence type="ECO:0000256" key="5">
    <source>
        <dbReference type="ARBA" id="ARBA00022692"/>
    </source>
</evidence>
<evidence type="ECO:0000256" key="1">
    <source>
        <dbReference type="ARBA" id="ARBA00004141"/>
    </source>
</evidence>
<organism evidence="17 18">
    <name type="scientific">Daphnia magna</name>
    <dbReference type="NCBI Taxonomy" id="35525"/>
    <lineage>
        <taxon>Eukaryota</taxon>
        <taxon>Metazoa</taxon>
        <taxon>Ecdysozoa</taxon>
        <taxon>Arthropoda</taxon>
        <taxon>Crustacea</taxon>
        <taxon>Branchiopoda</taxon>
        <taxon>Diplostraca</taxon>
        <taxon>Cladocera</taxon>
        <taxon>Anomopoda</taxon>
        <taxon>Daphniidae</taxon>
        <taxon>Daphnia</taxon>
    </lineage>
</organism>
<evidence type="ECO:0000256" key="4">
    <source>
        <dbReference type="ARBA" id="ARBA00022606"/>
    </source>
</evidence>
<dbReference type="Gene3D" id="1.20.1070.10">
    <property type="entry name" value="Rhodopsin 7-helix transmembrane proteins"/>
    <property type="match status" value="1"/>
</dbReference>
<gene>
    <name evidence="17" type="ORF">OUZ56_030248</name>
</gene>
<dbReference type="SUPFAM" id="SSF81321">
    <property type="entry name" value="Family A G protein-coupled receptor-like"/>
    <property type="match status" value="1"/>
</dbReference>
<feature type="transmembrane region" description="Helical" evidence="15">
    <location>
        <begin position="147"/>
        <end position="176"/>
    </location>
</feature>
<keyword evidence="6" id="KW-0681">Retinal protein</keyword>
<feature type="transmembrane region" description="Helical" evidence="15">
    <location>
        <begin position="246"/>
        <end position="269"/>
    </location>
</feature>
<keyword evidence="18" id="KW-1185">Reference proteome</keyword>